<feature type="chain" id="PRO_5021364071" evidence="7">
    <location>
        <begin position="24"/>
        <end position="120"/>
    </location>
</feature>
<keyword evidence="2 6" id="KW-0349">Heme</keyword>
<dbReference type="SUPFAM" id="SSF46626">
    <property type="entry name" value="Cytochrome c"/>
    <property type="match status" value="1"/>
</dbReference>
<dbReference type="Gene3D" id="1.10.760.10">
    <property type="entry name" value="Cytochrome c-like domain"/>
    <property type="match status" value="1"/>
</dbReference>
<evidence type="ECO:0000313" key="10">
    <source>
        <dbReference type="Proteomes" id="UP000297729"/>
    </source>
</evidence>
<feature type="signal peptide" evidence="7">
    <location>
        <begin position="1"/>
        <end position="23"/>
    </location>
</feature>
<keyword evidence="10" id="KW-1185">Reference proteome</keyword>
<dbReference type="InterPro" id="IPR036909">
    <property type="entry name" value="Cyt_c-like_dom_sf"/>
</dbReference>
<evidence type="ECO:0000256" key="5">
    <source>
        <dbReference type="ARBA" id="ARBA00023004"/>
    </source>
</evidence>
<proteinExistence type="predicted"/>
<dbReference type="PANTHER" id="PTHR33751:SF9">
    <property type="entry name" value="CYTOCHROME C4"/>
    <property type="match status" value="1"/>
</dbReference>
<dbReference type="Pfam" id="PF00034">
    <property type="entry name" value="Cytochrom_C"/>
    <property type="match status" value="1"/>
</dbReference>
<keyword evidence="1" id="KW-0813">Transport</keyword>
<dbReference type="InterPro" id="IPR050597">
    <property type="entry name" value="Cytochrome_c_Oxidase_Subunit"/>
</dbReference>
<evidence type="ECO:0000256" key="4">
    <source>
        <dbReference type="ARBA" id="ARBA00022982"/>
    </source>
</evidence>
<accession>A0A4Y9RWH2</accession>
<dbReference type="GO" id="GO:0009055">
    <property type="term" value="F:electron transfer activity"/>
    <property type="evidence" value="ECO:0007669"/>
    <property type="project" value="InterPro"/>
</dbReference>
<feature type="domain" description="Cytochrome c" evidence="8">
    <location>
        <begin position="42"/>
        <end position="120"/>
    </location>
</feature>
<dbReference type="GO" id="GO:0046872">
    <property type="term" value="F:metal ion binding"/>
    <property type="evidence" value="ECO:0007669"/>
    <property type="project" value="UniProtKB-KW"/>
</dbReference>
<dbReference type="GO" id="GO:0020037">
    <property type="term" value="F:heme binding"/>
    <property type="evidence" value="ECO:0007669"/>
    <property type="project" value="InterPro"/>
</dbReference>
<evidence type="ECO:0000256" key="7">
    <source>
        <dbReference type="SAM" id="SignalP"/>
    </source>
</evidence>
<dbReference type="InterPro" id="IPR009056">
    <property type="entry name" value="Cyt_c-like_dom"/>
</dbReference>
<keyword evidence="7" id="KW-0732">Signal</keyword>
<dbReference type="EMBL" id="SPVG01000276">
    <property type="protein sequence ID" value="TFW13322.1"/>
    <property type="molecule type" value="Genomic_DNA"/>
</dbReference>
<dbReference type="Proteomes" id="UP000297729">
    <property type="component" value="Unassembled WGS sequence"/>
</dbReference>
<organism evidence="9 10">
    <name type="scientific">Duganella callida</name>
    <dbReference type="NCBI Taxonomy" id="2561932"/>
    <lineage>
        <taxon>Bacteria</taxon>
        <taxon>Pseudomonadati</taxon>
        <taxon>Pseudomonadota</taxon>
        <taxon>Betaproteobacteria</taxon>
        <taxon>Burkholderiales</taxon>
        <taxon>Oxalobacteraceae</taxon>
        <taxon>Telluria group</taxon>
        <taxon>Duganella</taxon>
    </lineage>
</organism>
<dbReference type="PROSITE" id="PS51007">
    <property type="entry name" value="CYTC"/>
    <property type="match status" value="1"/>
</dbReference>
<comment type="caution">
    <text evidence="9">The sequence shown here is derived from an EMBL/GenBank/DDBJ whole genome shotgun (WGS) entry which is preliminary data.</text>
</comment>
<evidence type="ECO:0000256" key="1">
    <source>
        <dbReference type="ARBA" id="ARBA00022448"/>
    </source>
</evidence>
<dbReference type="AlphaFoldDB" id="A0A4Y9RWH2"/>
<gene>
    <name evidence="9" type="ORF">E4L98_29365</name>
</gene>
<protein>
    <submittedName>
        <fullName evidence="9">Cytochrome c</fullName>
    </submittedName>
</protein>
<dbReference type="OrthoDB" id="8526831at2"/>
<evidence type="ECO:0000256" key="3">
    <source>
        <dbReference type="ARBA" id="ARBA00022723"/>
    </source>
</evidence>
<name>A0A4Y9RWH2_9BURK</name>
<keyword evidence="3 6" id="KW-0479">Metal-binding</keyword>
<reference evidence="9 10" key="1">
    <citation type="submission" date="2019-03" db="EMBL/GenBank/DDBJ databases">
        <title>Draft Genome Sequence of Duganella callidus sp. nov., a Novel Duganella Species Isolated from Cultivated Soil.</title>
        <authorList>
            <person name="Raths R."/>
            <person name="Peta V."/>
            <person name="Bucking H."/>
        </authorList>
    </citation>
    <scope>NUCLEOTIDE SEQUENCE [LARGE SCALE GENOMIC DNA]</scope>
    <source>
        <strain evidence="9 10">DN04</strain>
    </source>
</reference>
<evidence type="ECO:0000256" key="2">
    <source>
        <dbReference type="ARBA" id="ARBA00022617"/>
    </source>
</evidence>
<sequence length="120" mass="11970">MLSKFLVILAATAALTAGGRAGAVGADGAGGATPAPVASATPEISKGARLAATCVACHGTNGDTKEGALPRLAGQSRQALSASLHAFKSGRRPSTIMTQIAKGYTDEQIELLAAYFAAQK</sequence>
<evidence type="ECO:0000259" key="8">
    <source>
        <dbReference type="PROSITE" id="PS51007"/>
    </source>
</evidence>
<evidence type="ECO:0000313" key="9">
    <source>
        <dbReference type="EMBL" id="TFW13322.1"/>
    </source>
</evidence>
<evidence type="ECO:0000256" key="6">
    <source>
        <dbReference type="PROSITE-ProRule" id="PRU00433"/>
    </source>
</evidence>
<keyword evidence="5 6" id="KW-0408">Iron</keyword>
<dbReference type="PANTHER" id="PTHR33751">
    <property type="entry name" value="CBB3-TYPE CYTOCHROME C OXIDASE SUBUNIT FIXP"/>
    <property type="match status" value="1"/>
</dbReference>
<keyword evidence="4" id="KW-0249">Electron transport</keyword>